<dbReference type="Proteomes" id="UP001234916">
    <property type="component" value="Chromosome"/>
</dbReference>
<proteinExistence type="inferred from homology"/>
<dbReference type="GO" id="GO:0044781">
    <property type="term" value="P:bacterial-type flagellum organization"/>
    <property type="evidence" value="ECO:0007669"/>
    <property type="project" value="UniProtKB-UniRule"/>
</dbReference>
<evidence type="ECO:0000313" key="8">
    <source>
        <dbReference type="EMBL" id="WIM06742.1"/>
    </source>
</evidence>
<dbReference type="AlphaFoldDB" id="A0AA49FME8"/>
<comment type="similarity">
    <text evidence="1 5">Belongs to the FlgD family.</text>
</comment>
<keyword evidence="8" id="KW-0282">Flagellum</keyword>
<evidence type="ECO:0000256" key="5">
    <source>
        <dbReference type="RuleBase" id="RU362076"/>
    </source>
</evidence>
<protein>
    <recommendedName>
        <fullName evidence="2 5">Basal-body rod modification protein FlgD</fullName>
    </recommendedName>
</protein>
<dbReference type="Pfam" id="PF13860">
    <property type="entry name" value="FlgD_ig"/>
    <property type="match status" value="1"/>
</dbReference>
<feature type="domain" description="FlgD/Vpr Ig-like" evidence="6">
    <location>
        <begin position="108"/>
        <end position="181"/>
    </location>
</feature>
<dbReference type="Pfam" id="PF13861">
    <property type="entry name" value="FLgD_tudor"/>
    <property type="match status" value="1"/>
</dbReference>
<evidence type="ECO:0000256" key="1">
    <source>
        <dbReference type="ARBA" id="ARBA00010577"/>
    </source>
</evidence>
<feature type="domain" description="FlgD Tudor-like" evidence="7">
    <location>
        <begin position="89"/>
        <end position="221"/>
    </location>
</feature>
<keyword evidence="8" id="KW-0966">Cell projection</keyword>
<evidence type="ECO:0000256" key="4">
    <source>
        <dbReference type="ARBA" id="ARBA00024746"/>
    </source>
</evidence>
<dbReference type="InterPro" id="IPR025963">
    <property type="entry name" value="FLgD_Tudor"/>
</dbReference>
<dbReference type="InterPro" id="IPR005648">
    <property type="entry name" value="FlgD"/>
</dbReference>
<name>A0AA49FME8_9PROT</name>
<dbReference type="Gene3D" id="2.60.40.4070">
    <property type="match status" value="1"/>
</dbReference>
<dbReference type="EMBL" id="CP107246">
    <property type="protein sequence ID" value="WIM06742.1"/>
    <property type="molecule type" value="Genomic_DNA"/>
</dbReference>
<accession>A0AA49FME8</accession>
<sequence>MATDAINGSSAQAVYDALNPKASAKATEISETQNRFLTLLTAQIRNQDPLNPLDNAQVTSQMAQISTVDGIERLNATLKTLLDSSAGTQTLQAATLVGRSVLVPGSALTLAQGLALGGVELSGPADEAVVTIKDANGLAVRTMNLGDIEAGVHGFAWDGLTDGGAQAAEGSYTVGVSAKQGQNSVTASVLSLGTVGSIARSGMGVSLDLGGLGTFTMNDVKQIF</sequence>
<dbReference type="KEGG" id="npv:OHM77_05610"/>
<keyword evidence="8" id="KW-0969">Cilium</keyword>
<evidence type="ECO:0000256" key="2">
    <source>
        <dbReference type="ARBA" id="ARBA00016013"/>
    </source>
</evidence>
<dbReference type="Pfam" id="PF03963">
    <property type="entry name" value="FlgD"/>
    <property type="match status" value="1"/>
</dbReference>
<evidence type="ECO:0000259" key="6">
    <source>
        <dbReference type="Pfam" id="PF13860"/>
    </source>
</evidence>
<comment type="function">
    <text evidence="4 5">Required for flagellar hook formation. May act as a scaffolding protein.</text>
</comment>
<reference evidence="8" key="1">
    <citation type="journal article" date="2023" name="Nat. Microbiol.">
        <title>Enrichment and characterization of a nitric oxide-reducing microbial community in a continuous bioreactor.</title>
        <authorList>
            <person name="Garrido-Amador P."/>
            <person name="Stortenbeker N."/>
            <person name="Wessels H.J.C.T."/>
            <person name="Speth D.R."/>
            <person name="Garcia-Heredia I."/>
            <person name="Kartal B."/>
        </authorList>
    </citation>
    <scope>NUCLEOTIDE SEQUENCE</scope>
    <source>
        <strain evidence="8">MAG1</strain>
    </source>
</reference>
<evidence type="ECO:0000259" key="7">
    <source>
        <dbReference type="Pfam" id="PF13861"/>
    </source>
</evidence>
<dbReference type="Gene3D" id="2.30.30.910">
    <property type="match status" value="1"/>
</dbReference>
<gene>
    <name evidence="8" type="ORF">OHM77_05610</name>
</gene>
<dbReference type="InterPro" id="IPR025965">
    <property type="entry name" value="FlgD/Vpr_Ig-like"/>
</dbReference>
<evidence type="ECO:0000256" key="3">
    <source>
        <dbReference type="ARBA" id="ARBA00022795"/>
    </source>
</evidence>
<keyword evidence="3 5" id="KW-1005">Bacterial flagellum biogenesis</keyword>
<organism evidence="8">
    <name type="scientific">Candidatus Nitricoxidivorans perseverans</name>
    <dbReference type="NCBI Taxonomy" id="2975601"/>
    <lineage>
        <taxon>Bacteria</taxon>
        <taxon>Pseudomonadati</taxon>
        <taxon>Pseudomonadota</taxon>
        <taxon>Betaproteobacteria</taxon>
        <taxon>Nitrosomonadales</taxon>
        <taxon>Sterolibacteriaceae</taxon>
        <taxon>Candidatus Nitricoxidivorans</taxon>
    </lineage>
</organism>